<feature type="compositionally biased region" description="Basic and acidic residues" evidence="1">
    <location>
        <begin position="44"/>
        <end position="68"/>
    </location>
</feature>
<dbReference type="Proteomes" id="UP000034794">
    <property type="component" value="Unassembled WGS sequence"/>
</dbReference>
<comment type="caution">
    <text evidence="2">The sequence shown here is derived from an EMBL/GenBank/DDBJ whole genome shotgun (WGS) entry which is preliminary data.</text>
</comment>
<evidence type="ECO:0000313" key="2">
    <source>
        <dbReference type="EMBL" id="KKU33114.1"/>
    </source>
</evidence>
<feature type="region of interest" description="Disordered" evidence="1">
    <location>
        <begin position="29"/>
        <end position="136"/>
    </location>
</feature>
<reference evidence="2 3" key="1">
    <citation type="journal article" date="2015" name="Nature">
        <title>rRNA introns, odd ribosomes, and small enigmatic genomes across a large radiation of phyla.</title>
        <authorList>
            <person name="Brown C.T."/>
            <person name="Hug L.A."/>
            <person name="Thomas B.C."/>
            <person name="Sharon I."/>
            <person name="Castelle C.J."/>
            <person name="Singh A."/>
            <person name="Wilkins M.J."/>
            <person name="Williams K.H."/>
            <person name="Banfield J.F."/>
        </authorList>
    </citation>
    <scope>NUCLEOTIDE SEQUENCE [LARGE SCALE GENOMIC DNA]</scope>
</reference>
<dbReference type="EMBL" id="LCMI01000006">
    <property type="protein sequence ID" value="KKU33114.1"/>
    <property type="molecule type" value="Genomic_DNA"/>
</dbReference>
<sequence length="136" mass="14975">MADNLFELGKSSVQSVAKAGGDIVGDTIEQLTGAPSGVGAPQTDKPKDPEQQRRDQEAAAAKQKDKQRYNQVLGELEQYRQRKQQLDAQIAKENNQKEQERAQKEAGEKQKKESFVQSLLKKVGAGAHGETAKQKE</sequence>
<organism evidence="2 3">
    <name type="scientific">Candidatus Collierbacteria bacterium GW2011_GWA2_46_26</name>
    <dbReference type="NCBI Taxonomy" id="1618381"/>
    <lineage>
        <taxon>Bacteria</taxon>
        <taxon>Candidatus Collieribacteriota</taxon>
    </lineage>
</organism>
<feature type="compositionally biased region" description="Basic and acidic residues" evidence="1">
    <location>
        <begin position="94"/>
        <end position="114"/>
    </location>
</feature>
<gene>
    <name evidence="2" type="ORF">UX47_C0006G0085</name>
</gene>
<evidence type="ECO:0000256" key="1">
    <source>
        <dbReference type="SAM" id="MobiDB-lite"/>
    </source>
</evidence>
<evidence type="ECO:0000313" key="3">
    <source>
        <dbReference type="Proteomes" id="UP000034794"/>
    </source>
</evidence>
<protein>
    <submittedName>
        <fullName evidence="2">Uncharacterized protein</fullName>
    </submittedName>
</protein>
<name>A0A0G1PJY9_9BACT</name>
<dbReference type="AlphaFoldDB" id="A0A0G1PJY9"/>
<accession>A0A0G1PJY9</accession>
<proteinExistence type="predicted"/>